<sequence length="77" mass="8810">MPRSVKDRRYKCCHDEQKLKKVVYLLIQTIRKQEASRLYRRYKKWDVVHVLVADAAPAKSQAAAKATAVVAQEAAIV</sequence>
<accession>A0ABQ1W8F1</accession>
<comment type="caution">
    <text evidence="1">The sequence shown here is derived from an EMBL/GenBank/DDBJ whole genome shotgun (WGS) entry which is preliminary data.</text>
</comment>
<gene>
    <name evidence="1" type="ORF">GCM10011323_22720</name>
</gene>
<name>A0ABQ1W8F1_9BACT</name>
<dbReference type="RefSeq" id="WP_188501652.1">
    <property type="nucleotide sequence ID" value="NZ_BMFP01000004.1"/>
</dbReference>
<organism evidence="1 2">
    <name type="scientific">Pontibacter amylolyticus</name>
    <dbReference type="NCBI Taxonomy" id="1424080"/>
    <lineage>
        <taxon>Bacteria</taxon>
        <taxon>Pseudomonadati</taxon>
        <taxon>Bacteroidota</taxon>
        <taxon>Cytophagia</taxon>
        <taxon>Cytophagales</taxon>
        <taxon>Hymenobacteraceae</taxon>
        <taxon>Pontibacter</taxon>
    </lineage>
</organism>
<keyword evidence="2" id="KW-1185">Reference proteome</keyword>
<evidence type="ECO:0000313" key="2">
    <source>
        <dbReference type="Proteomes" id="UP000634043"/>
    </source>
</evidence>
<dbReference type="EMBL" id="BMFP01000004">
    <property type="protein sequence ID" value="GGG17930.1"/>
    <property type="molecule type" value="Genomic_DNA"/>
</dbReference>
<dbReference type="Proteomes" id="UP000634043">
    <property type="component" value="Unassembled WGS sequence"/>
</dbReference>
<proteinExistence type="predicted"/>
<protein>
    <submittedName>
        <fullName evidence="1">Uncharacterized protein</fullName>
    </submittedName>
</protein>
<evidence type="ECO:0000313" key="1">
    <source>
        <dbReference type="EMBL" id="GGG17930.1"/>
    </source>
</evidence>
<reference evidence="2" key="1">
    <citation type="journal article" date="2019" name="Int. J. Syst. Evol. Microbiol.">
        <title>The Global Catalogue of Microorganisms (GCM) 10K type strain sequencing project: providing services to taxonomists for standard genome sequencing and annotation.</title>
        <authorList>
            <consortium name="The Broad Institute Genomics Platform"/>
            <consortium name="The Broad Institute Genome Sequencing Center for Infectious Disease"/>
            <person name="Wu L."/>
            <person name="Ma J."/>
        </authorList>
    </citation>
    <scope>NUCLEOTIDE SEQUENCE [LARGE SCALE GENOMIC DNA]</scope>
    <source>
        <strain evidence="2">CGMCC 1.12749</strain>
    </source>
</reference>